<dbReference type="AlphaFoldDB" id="A0A0P0D0D8"/>
<sequence>MNQTTPPVSPIDERLKWVESISRLLDNQFQLPGTKFRFGLDPIMGLLPVVGDLSSFAMSGVLVMTMAKHGASRALVVRMLFNIFLDAVIGSIPIVGWLFDFGYKANQRNVELLRKHYQEGKYQGKGTGFIIGVLIAFLILFGLLLYGLWKVAEYLWLWASSAW</sequence>
<evidence type="ECO:0000313" key="3">
    <source>
        <dbReference type="Proteomes" id="UP000061382"/>
    </source>
</evidence>
<organism evidence="2 3">
    <name type="scientific">Rufibacter tibetensis</name>
    <dbReference type="NCBI Taxonomy" id="512763"/>
    <lineage>
        <taxon>Bacteria</taxon>
        <taxon>Pseudomonadati</taxon>
        <taxon>Bacteroidota</taxon>
        <taxon>Cytophagia</taxon>
        <taxon>Cytophagales</taxon>
        <taxon>Hymenobacteraceae</taxon>
        <taxon>Rufibacter</taxon>
    </lineage>
</organism>
<dbReference type="Pfam" id="PF13430">
    <property type="entry name" value="DUF4112"/>
    <property type="match status" value="1"/>
</dbReference>
<evidence type="ECO:0008006" key="4">
    <source>
        <dbReference type="Google" id="ProtNLM"/>
    </source>
</evidence>
<feature type="transmembrane region" description="Helical" evidence="1">
    <location>
        <begin position="43"/>
        <end position="67"/>
    </location>
</feature>
<dbReference type="PANTHER" id="PTHR35519">
    <property type="entry name" value="MEMBRANE PROTEINS"/>
    <property type="match status" value="1"/>
</dbReference>
<dbReference type="PANTHER" id="PTHR35519:SF2">
    <property type="entry name" value="PH DOMAIN PROTEIN"/>
    <property type="match status" value="1"/>
</dbReference>
<dbReference type="OrthoDB" id="513552at2"/>
<feature type="transmembrane region" description="Helical" evidence="1">
    <location>
        <begin position="129"/>
        <end position="149"/>
    </location>
</feature>
<protein>
    <recommendedName>
        <fullName evidence="4">DUF4112 domain-containing protein</fullName>
    </recommendedName>
</protein>
<gene>
    <name evidence="2" type="ORF">DC20_05015</name>
</gene>
<dbReference type="EMBL" id="CP012643">
    <property type="protein sequence ID" value="ALJ01219.1"/>
    <property type="molecule type" value="Genomic_DNA"/>
</dbReference>
<keyword evidence="1" id="KW-0812">Transmembrane</keyword>
<evidence type="ECO:0000313" key="2">
    <source>
        <dbReference type="EMBL" id="ALJ01219.1"/>
    </source>
</evidence>
<keyword evidence="1" id="KW-0472">Membrane</keyword>
<reference evidence="2 3" key="1">
    <citation type="submission" date="2015-08" db="EMBL/GenBank/DDBJ databases">
        <title>Complete genome sequence of Rufibacter tibetensis strain 1351t, a radiation-resistant bacterium from tibet plateau.</title>
        <authorList>
            <person name="Dai J."/>
        </authorList>
    </citation>
    <scope>NUCLEOTIDE SEQUENCE [LARGE SCALE GENOMIC DNA]</scope>
    <source>
        <strain evidence="2 3">1351</strain>
    </source>
</reference>
<proteinExistence type="predicted"/>
<dbReference type="PATRIC" id="fig|512763.3.peg.1110"/>
<dbReference type="Proteomes" id="UP000061382">
    <property type="component" value="Chromosome"/>
</dbReference>
<name>A0A0P0D0D8_9BACT</name>
<keyword evidence="1" id="KW-1133">Transmembrane helix</keyword>
<dbReference type="KEGG" id="rti:DC20_05015"/>
<evidence type="ECO:0000256" key="1">
    <source>
        <dbReference type="SAM" id="Phobius"/>
    </source>
</evidence>
<dbReference type="STRING" id="512763.DC20_05015"/>
<dbReference type="InterPro" id="IPR025187">
    <property type="entry name" value="DUF4112"/>
</dbReference>
<keyword evidence="3" id="KW-1185">Reference proteome</keyword>
<feature type="transmembrane region" description="Helical" evidence="1">
    <location>
        <begin position="79"/>
        <end position="99"/>
    </location>
</feature>
<accession>A0A0P0D0D8</accession>
<dbReference type="RefSeq" id="WP_062545805.1">
    <property type="nucleotide sequence ID" value="NZ_CP012643.1"/>
</dbReference>